<name>A0A1G7J6T6_9GAMM</name>
<feature type="transmembrane region" description="Helical" evidence="3">
    <location>
        <begin position="842"/>
        <end position="864"/>
    </location>
</feature>
<dbReference type="Pfam" id="PF10091">
    <property type="entry name" value="Glycoamylase"/>
    <property type="match status" value="1"/>
</dbReference>
<feature type="domain" description="Glycosyl hydrolase 94 supersandwich" evidence="4">
    <location>
        <begin position="1567"/>
        <end position="1845"/>
    </location>
</feature>
<dbReference type="InterPro" id="IPR033432">
    <property type="entry name" value="GH94_catalytic"/>
</dbReference>
<dbReference type="InterPro" id="IPR037824">
    <property type="entry name" value="GH94N_2_NdvB"/>
</dbReference>
<gene>
    <name evidence="8" type="ORF">SAMN05216575_106130</name>
    <name evidence="7" type="ORF">SIM71_25070</name>
</gene>
<dbReference type="GO" id="GO:0030246">
    <property type="term" value="F:carbohydrate binding"/>
    <property type="evidence" value="ECO:0007669"/>
    <property type="project" value="InterPro"/>
</dbReference>
<feature type="transmembrane region" description="Helical" evidence="3">
    <location>
        <begin position="412"/>
        <end position="435"/>
    </location>
</feature>
<feature type="domain" description="Glycosyl hydrolase 94 catalytic" evidence="6">
    <location>
        <begin position="2354"/>
        <end position="2778"/>
    </location>
</feature>
<dbReference type="InterPro" id="IPR010383">
    <property type="entry name" value="Glyco_hydrolase_94_b-supersand"/>
</dbReference>
<sequence>MDTQWSSLIRRLWRSAPRTFEYEAVLRSELFSAEQMANHGAELAHQHQLSPHTTSDALLERLTENARVLASSCQAMTAATLSSQRATPAAEWLLDNFYLIEEQIRTAQKHLPRGYCRELPGLANGPSSTLPRVYDIALETISHGDGRVDSESLGRFITAYQASTPLTLGELWAVPIMLRLALIENLRRVAARVMASWNDRDLANHWADRLSETAERDAKSVVLAVADMARSPLPMTSSFVAELARRLQGQNTALILPLTWIEQTLAESDLNIERLVQLDAQSQAAEQVSISNSINSLRMLSATDWRKFVERMSGVEQVLREDPAGIYARMDFATRDHYRHAVERLSRACQHDETAVARAALDLAAGAPPDIPRMAHVGFFLVDKGVPALERQLGVRLSLIEQGQRLLSRAPLYFFLIPALLLTVLLAWPLLALAHADNWSLLYLALLSVPLLLMTSRLAIGLVNWLVTLTMPANMLPRLDYSEGIPADACTLVVVPTLIGSALDVDELVEGMEVRYLANRDSHLHFALLTDFLDAQQETQDEDAALLERASQAIEALNDKYPAMEGSRFNLLHRPRRWNPTERRWMGHERKRGKLSELNAVLRGQGQERFASIVGDLARLQQTVYVITLDTDTQLPRDVARQLIGTLAHPLNVAQFDASTRRITSGYAILQPRVGISLSSIARSTYAHLFGSDAGVDPYTRTVSDVYQDLFSNGSFIGKGIYAVDAFERALADCLPANRILSHDLIEGCYARSGLISDIQIYEEYPACYSADAKRHHRWIRGDWQLLPWLLSCPPSAGCRQATGLDALGRWKILDNLRRSLEPTAFLCGLLWAWFASSQPLLWTLAIIALVVTQPLLGLLLELLHKPPEVPLRLHLSTTLRSSGSSFQRALLPLVWLPFETLNSLDAIGRTLWRMLVSHRNLLQWNPSRQVERGSRNDLSGLYRLMWVCPALAASLFILLVMHPLALAVAAPFLLAWSMAPALAWWLSKPSASLAFEPTAQERRFLRQQARRNWAFFEDLVGPADNWLPPDNIQEQPVAVTAHRTSPTNMGMALLSHLAAHDFAYISGGHLLSRLEHMLTSMALLQRHHRHFYNWYDTLTLKPLPPHYISTVDSGNLAGLLMTLRQGLLELPDAAPNDACTLQGLRDCLGVLQEAVQDADLDEQLLDELFKVLAAPALTPEPPNDLLPTLQRLLEQAEKLTIPLGQQEEPSYWLQVLSAQCRDLSAEMSSLLLPGERSRRITWRQLATLDANDWPADAQVPTRKAKGCAMERIALVERLAKLAGDLADMDFTFLYDPQRDLLAIGYNADEQRLDGAYYDLLASEARLTNFVVIAQGQLPQEGWFALGRLLTSSGGVPVLLSWTGSMFEYLMPLLVMPSYPRTLLDQTCKAAVARQIDYAGKLGLPWGVSESGYNALDTQLNYQYRAFGVPGLGLKRGLGDDIVIAPYASALALMVAPAEACRNLQALAGMGMAGRYGLYEALDFTSTRLPLGRSSAVIQSFMAHHQGMSFLALTAVLLERPMHRRFEADPQFQATALLLQERMPKSATQYLHAPQVAQEEAATRADESKLRVYTQPDRAHPAVQLLSNGHYHVMISHAGGGYSRCNELAVTRWQEDVTCDAAGTFCYLRDTASGAFWSSAFQPTLQRTDSFEAIFTDARAEFRVREQDIDTHTEIVVSPEDNAELRRLHINNRGLTRRSIELTSYAEVVLAPQRSDSAHPAFSKLFIETELQADLQAILCTRRPRSKTERPPWLCHLLAAHGVDIEAISYETDRARFIGRGRDLAQPAAMDVDELSGTVGAVLDPIVAIRCRFTLEAGQGAIIDLVSGVSDSRSGCLHLINKYRDRHLADRVFDLAWTHSQVLLRQLNISHADARLFEQMAASILYSAPSLRAPPEVLAANQRNQSGLWGQAISGDLPIVLLQISSVGNIELVRQLVQAHAYWRQKGLVVDLVIWNEDKAGYRQNLQDLILGLATSGSEAHLLDRPGGIFVRPVQQLSSEDRILMQAVAHLVLSDRHGRLSEQIRHRKAGPALPAFDARLLRKPARSSTLPAPDPSLLLSNPYGGFSADGNEYVIRLMPGQPTPAPWVNVIANPQFGTVISESGSAYTWHENAHEFRLTPWCNDPVTDASEEALYLRDEDTGHYWSPTALPCPGNGHYLTRHGFGYSLFEHDEDGIQTELRVYVALEAPIKFSQLLVRNTSDRPRRLSITGYVAWVLGELRSQSTMHIVTDADPDTGALFARNAYSIEFPGRVAFFDVDMSLMSSTADRSEFIGRNGNLKAPAAMAQEQLSGRRGTGLDPCAALRVGIELAPGESREVIFRLGAEQSAQSASRLVQRMRGSATAAVELEIVRTHWRSTLAAVQIETPEPAIDVLINGWLMYQVIVSRFWARSGYYQSGGAIGFRDQLQDGMAMLHSEPAAVRQHLLLCAAHQFIEGDVQHWWHPPMNRGVRTGCSDDYLWLALATSRYVQVTGDHSVLSESVGYLEGRALNSGEESYYDLPGQSALRETLYQHCVRAIEHSLRRGVHGLPLMGHGDWNDGMNRVGEQGQGESVWLGFFGHEVLSRFATTAELNGDPDFAHRCLQQARALGESLESHAWDGAWYRRAYFDDGTPLGSASNDECRIDSITQSWCVLSGAAPEKRQRMAMESLDHHLFRRDIGLIKLLTPPFDSGAMDPGYIKGYLPGIRENGGQYTHAAVWASMAFAALGDSARAWELLHAINPITHGDSAAAIATYKIEPYVLAADVYGMPPHEGRGGWSWYTGSAGWMYRLIVESLLGVQRSGACLHMRPLLPAHWPGFTLHYRYGATPYRITVRRTEQNEQTIDLDGIRLEGDGLPLRDDDREHHVDIRLPLNLISGPDPVMPPTQPLGIAE</sequence>
<dbReference type="Gene3D" id="2.60.420.10">
    <property type="entry name" value="Maltose phosphorylase, domain 3"/>
    <property type="match status" value="1"/>
</dbReference>
<dbReference type="InterPro" id="IPR011013">
    <property type="entry name" value="Gal_mutarotase_sf_dom"/>
</dbReference>
<dbReference type="InterPro" id="IPR008928">
    <property type="entry name" value="6-hairpin_glycosidase_sf"/>
</dbReference>
<evidence type="ECO:0000259" key="4">
    <source>
        <dbReference type="Pfam" id="PF06165"/>
    </source>
</evidence>
<dbReference type="InterPro" id="IPR037820">
    <property type="entry name" value="GH94N_NdvB"/>
</dbReference>
<dbReference type="Gene3D" id="1.50.10.140">
    <property type="match status" value="2"/>
</dbReference>
<dbReference type="Proteomes" id="UP001278050">
    <property type="component" value="Unassembled WGS sequence"/>
</dbReference>
<keyword evidence="3" id="KW-0472">Membrane</keyword>
<feature type="transmembrane region" description="Helical" evidence="3">
    <location>
        <begin position="441"/>
        <end position="467"/>
    </location>
</feature>
<dbReference type="EMBL" id="FNAE01000006">
    <property type="protein sequence ID" value="SDF20219.1"/>
    <property type="molecule type" value="Genomic_DNA"/>
</dbReference>
<dbReference type="SUPFAM" id="SSF48208">
    <property type="entry name" value="Six-hairpin glycosidases"/>
    <property type="match status" value="1"/>
</dbReference>
<dbReference type="InterPro" id="IPR012341">
    <property type="entry name" value="6hp_glycosidase-like_sf"/>
</dbReference>
<evidence type="ECO:0000256" key="3">
    <source>
        <dbReference type="SAM" id="Phobius"/>
    </source>
</evidence>
<feature type="domain" description="Glycosyl hydrolase 94 supersandwich" evidence="4">
    <location>
        <begin position="2071"/>
        <end position="2339"/>
    </location>
</feature>
<dbReference type="GO" id="GO:0005975">
    <property type="term" value="P:carbohydrate metabolic process"/>
    <property type="evidence" value="ECO:0007669"/>
    <property type="project" value="InterPro"/>
</dbReference>
<dbReference type="CDD" id="cd11756">
    <property type="entry name" value="GH94N_ChvB_NdvB_1_like"/>
    <property type="match status" value="1"/>
</dbReference>
<dbReference type="GO" id="GO:0016757">
    <property type="term" value="F:glycosyltransferase activity"/>
    <property type="evidence" value="ECO:0007669"/>
    <property type="project" value="UniProtKB-KW"/>
</dbReference>
<reference evidence="8 9" key="1">
    <citation type="submission" date="2016-10" db="EMBL/GenBank/DDBJ databases">
        <authorList>
            <person name="de Groot N.N."/>
        </authorList>
    </citation>
    <scope>NUCLEOTIDE SEQUENCE [LARGE SCALE GENOMIC DNA]</scope>
    <source>
        <strain evidence="8 9">JCM 10630</strain>
    </source>
</reference>
<dbReference type="PANTHER" id="PTHR37469:SF2">
    <property type="entry name" value="CELLOBIONIC ACID PHOSPHORYLASE"/>
    <property type="match status" value="1"/>
</dbReference>
<evidence type="ECO:0000313" key="10">
    <source>
        <dbReference type="Proteomes" id="UP001278050"/>
    </source>
</evidence>
<dbReference type="Pfam" id="PF06165">
    <property type="entry name" value="GH94_b-supersand"/>
    <property type="match status" value="2"/>
</dbReference>
<evidence type="ECO:0000313" key="8">
    <source>
        <dbReference type="EMBL" id="SDF20219.1"/>
    </source>
</evidence>
<dbReference type="PANTHER" id="PTHR37469">
    <property type="entry name" value="CELLOBIONIC ACID PHOSPHORYLASE-RELATED"/>
    <property type="match status" value="1"/>
</dbReference>
<keyword evidence="2" id="KW-0808">Transferase</keyword>
<dbReference type="EMBL" id="JAWXXP010000001">
    <property type="protein sequence ID" value="MDX5995348.1"/>
    <property type="molecule type" value="Genomic_DNA"/>
</dbReference>
<dbReference type="Gene3D" id="2.70.98.40">
    <property type="entry name" value="Glycoside hydrolase, family 65, N-terminal domain"/>
    <property type="match status" value="2"/>
</dbReference>
<keyword evidence="3" id="KW-0812">Transmembrane</keyword>
<dbReference type="SMART" id="SM01068">
    <property type="entry name" value="CBM_X"/>
    <property type="match status" value="2"/>
</dbReference>
<dbReference type="InterPro" id="IPR052047">
    <property type="entry name" value="GH94_Enzymes"/>
</dbReference>
<evidence type="ECO:0000256" key="1">
    <source>
        <dbReference type="ARBA" id="ARBA00022676"/>
    </source>
</evidence>
<dbReference type="SUPFAM" id="SSF74650">
    <property type="entry name" value="Galactose mutarotase-like"/>
    <property type="match status" value="2"/>
</dbReference>
<dbReference type="CDD" id="cd11753">
    <property type="entry name" value="GH94N_ChvB_NdvB_2_like"/>
    <property type="match status" value="1"/>
</dbReference>
<dbReference type="Gene3D" id="1.50.10.10">
    <property type="match status" value="1"/>
</dbReference>
<evidence type="ECO:0000256" key="2">
    <source>
        <dbReference type="ARBA" id="ARBA00022679"/>
    </source>
</evidence>
<dbReference type="Pfam" id="PF17167">
    <property type="entry name" value="Glyco_hydro_94"/>
    <property type="match status" value="1"/>
</dbReference>
<evidence type="ECO:0000313" key="7">
    <source>
        <dbReference type="EMBL" id="MDX5995348.1"/>
    </source>
</evidence>
<organism evidence="8 9">
    <name type="scientific">Ectopseudomonas alcaliphila</name>
    <dbReference type="NCBI Taxonomy" id="101564"/>
    <lineage>
        <taxon>Bacteria</taxon>
        <taxon>Pseudomonadati</taxon>
        <taxon>Pseudomonadota</taxon>
        <taxon>Gammaproteobacteria</taxon>
        <taxon>Pseudomonadales</taxon>
        <taxon>Pseudomonadaceae</taxon>
        <taxon>Ectopseudomonas</taxon>
    </lineage>
</organism>
<evidence type="ECO:0000259" key="6">
    <source>
        <dbReference type="Pfam" id="PF17167"/>
    </source>
</evidence>
<proteinExistence type="predicted"/>
<evidence type="ECO:0000313" key="9">
    <source>
        <dbReference type="Proteomes" id="UP000182413"/>
    </source>
</evidence>
<dbReference type="InterPro" id="IPR037018">
    <property type="entry name" value="GH65_N"/>
</dbReference>
<dbReference type="InterPro" id="IPR019282">
    <property type="entry name" value="Glycoamylase-like_cons_dom"/>
</dbReference>
<keyword evidence="1" id="KW-0328">Glycosyltransferase</keyword>
<feature type="transmembrane region" description="Helical" evidence="3">
    <location>
        <begin position="942"/>
        <end position="961"/>
    </location>
</feature>
<dbReference type="Proteomes" id="UP000182413">
    <property type="component" value="Unassembled WGS sequence"/>
</dbReference>
<reference evidence="7 10" key="2">
    <citation type="submission" date="2023-11" db="EMBL/GenBank/DDBJ databases">
        <title>MicrobeMod: A computational toolkit for identifying prokaryotic methylation and restriction-modification with nanopore sequencing.</title>
        <authorList>
            <person name="Crits-Christoph A."/>
            <person name="Kang S.C."/>
            <person name="Lee H."/>
            <person name="Ostrov N."/>
        </authorList>
    </citation>
    <scope>NUCLEOTIDE SEQUENCE [LARGE SCALE GENOMIC DNA]</scope>
    <source>
        <strain evidence="7 10">ATCC BAA-571</strain>
    </source>
</reference>
<dbReference type="RefSeq" id="WP_074680509.1">
    <property type="nucleotide sequence ID" value="NZ_CBCSET010000006.1"/>
</dbReference>
<keyword evidence="10" id="KW-1185">Reference proteome</keyword>
<protein>
    <submittedName>
        <fullName evidence="8">Cellobiose phosphorylase</fullName>
    </submittedName>
    <submittedName>
        <fullName evidence="7">Glucoamylase family protein</fullName>
    </submittedName>
</protein>
<feature type="domain" description="Glycoamylase-like" evidence="5">
    <location>
        <begin position="1322"/>
        <end position="1513"/>
    </location>
</feature>
<keyword evidence="3" id="KW-1133">Transmembrane helix</keyword>
<evidence type="ECO:0000259" key="5">
    <source>
        <dbReference type="Pfam" id="PF10091"/>
    </source>
</evidence>
<accession>A0A1G7J6T6</accession>